<dbReference type="EMBL" id="JAGIZA010000001">
    <property type="protein sequence ID" value="MBP0491594.1"/>
    <property type="molecule type" value="Genomic_DNA"/>
</dbReference>
<dbReference type="InterPro" id="IPR011042">
    <property type="entry name" value="6-blade_b-propeller_TolB-like"/>
</dbReference>
<sequence length="389" mass="41852">MSFTAPRAGRRAALLGAVASLAALDGARAQTAASQPPGSTPGQAPPPSNGLERVAAFEGQVTGVAVSKDGRMFVCFPRWEKDVEISVAEVGRDGSLKPYPDAEWNAYRNAAPRDLANHLICVQSVTVDPQGFLWILDPAAPGNEFNMPGGVKMLKVDLGTNQVVQTVAFDSATAPQGAYLNDVRVTPDGKWAFITDSGQRGAIVVVDLSTGRARRVLDGAGPTQPEPDVIVKADGRELRRTDGRPTLFAADGIALDAEGKYLYWQALTGRTLYRLPVASLIDEGIPPTRLASAVEKIGTTCVADGYWMDKAGNLYVTSPEDDSLKVRRPDGRMDTLVQDKRLRWPDSLAEAPDGTILVTTSQIQDMARYHEKGATPQQAYALWRVQPAR</sequence>
<organism evidence="5 6">
    <name type="scientific">Roseomonas indoligenes</name>
    <dbReference type="NCBI Taxonomy" id="2820811"/>
    <lineage>
        <taxon>Bacteria</taxon>
        <taxon>Pseudomonadati</taxon>
        <taxon>Pseudomonadota</taxon>
        <taxon>Alphaproteobacteria</taxon>
        <taxon>Acetobacterales</taxon>
        <taxon>Roseomonadaceae</taxon>
        <taxon>Roseomonas</taxon>
    </lineage>
</organism>
<dbReference type="SUPFAM" id="SSF101898">
    <property type="entry name" value="NHL repeat"/>
    <property type="match status" value="1"/>
</dbReference>
<dbReference type="AlphaFoldDB" id="A0A940S442"/>
<dbReference type="Proteomes" id="UP000677537">
    <property type="component" value="Unassembled WGS sequence"/>
</dbReference>
<keyword evidence="6" id="KW-1185">Reference proteome</keyword>
<comment type="caution">
    <text evidence="5">The sequence shown here is derived from an EMBL/GenBank/DDBJ whole genome shotgun (WGS) entry which is preliminary data.</text>
</comment>
<evidence type="ECO:0000256" key="3">
    <source>
        <dbReference type="SAM" id="MobiDB-lite"/>
    </source>
</evidence>
<feature type="signal peptide" evidence="4">
    <location>
        <begin position="1"/>
        <end position="29"/>
    </location>
</feature>
<protein>
    <recommendedName>
        <fullName evidence="7">Gluconolaconase</fullName>
    </recommendedName>
</protein>
<dbReference type="RefSeq" id="WP_209370160.1">
    <property type="nucleotide sequence ID" value="NZ_JAGIZA010000001.1"/>
</dbReference>
<evidence type="ECO:0000313" key="5">
    <source>
        <dbReference type="EMBL" id="MBP0491594.1"/>
    </source>
</evidence>
<dbReference type="InterPro" id="IPR017996">
    <property type="entry name" value="MRJP/yellow-related"/>
</dbReference>
<evidence type="ECO:0000256" key="2">
    <source>
        <dbReference type="ARBA" id="ARBA00022525"/>
    </source>
</evidence>
<feature type="compositionally biased region" description="Low complexity" evidence="3">
    <location>
        <begin position="28"/>
        <end position="42"/>
    </location>
</feature>
<dbReference type="PANTHER" id="PTHR10009:SF18">
    <property type="entry name" value="PROTEIN YELLOW-LIKE PROTEIN"/>
    <property type="match status" value="1"/>
</dbReference>
<gene>
    <name evidence="5" type="ORF">J5Y10_02235</name>
</gene>
<dbReference type="GO" id="GO:0005576">
    <property type="term" value="C:extracellular region"/>
    <property type="evidence" value="ECO:0007669"/>
    <property type="project" value="UniProtKB-SubCell"/>
</dbReference>
<feature type="region of interest" description="Disordered" evidence="3">
    <location>
        <begin position="28"/>
        <end position="50"/>
    </location>
</feature>
<keyword evidence="4" id="KW-0732">Signal</keyword>
<keyword evidence="2" id="KW-0964">Secreted</keyword>
<name>A0A940S442_9PROT</name>
<evidence type="ECO:0000256" key="1">
    <source>
        <dbReference type="ARBA" id="ARBA00004613"/>
    </source>
</evidence>
<proteinExistence type="predicted"/>
<reference evidence="5" key="1">
    <citation type="submission" date="2021-03" db="EMBL/GenBank/DDBJ databases">
        <authorList>
            <person name="So Y."/>
        </authorList>
    </citation>
    <scope>NUCLEOTIDE SEQUENCE</scope>
    <source>
        <strain evidence="5">SG15</strain>
    </source>
</reference>
<accession>A0A940S442</accession>
<evidence type="ECO:0000313" key="6">
    <source>
        <dbReference type="Proteomes" id="UP000677537"/>
    </source>
</evidence>
<dbReference type="Pfam" id="PF03022">
    <property type="entry name" value="MRJP"/>
    <property type="match status" value="1"/>
</dbReference>
<evidence type="ECO:0000256" key="4">
    <source>
        <dbReference type="SAM" id="SignalP"/>
    </source>
</evidence>
<comment type="subcellular location">
    <subcellularLocation>
        <location evidence="1">Secreted</location>
    </subcellularLocation>
</comment>
<dbReference type="PANTHER" id="PTHR10009">
    <property type="entry name" value="PROTEIN YELLOW-RELATED"/>
    <property type="match status" value="1"/>
</dbReference>
<feature type="chain" id="PRO_5037971884" description="Gluconolaconase" evidence="4">
    <location>
        <begin position="30"/>
        <end position="389"/>
    </location>
</feature>
<dbReference type="Gene3D" id="2.120.10.30">
    <property type="entry name" value="TolB, C-terminal domain"/>
    <property type="match status" value="1"/>
</dbReference>
<evidence type="ECO:0008006" key="7">
    <source>
        <dbReference type="Google" id="ProtNLM"/>
    </source>
</evidence>